<evidence type="ECO:0000313" key="3">
    <source>
        <dbReference type="Proteomes" id="UP001196413"/>
    </source>
</evidence>
<gene>
    <name evidence="2" type="ORF">KIN20_014179</name>
</gene>
<reference evidence="2" key="1">
    <citation type="submission" date="2021-06" db="EMBL/GenBank/DDBJ databases">
        <title>Parelaphostrongylus tenuis whole genome reference sequence.</title>
        <authorList>
            <person name="Garwood T.J."/>
            <person name="Larsen P.A."/>
            <person name="Fountain-Jones N.M."/>
            <person name="Garbe J.R."/>
            <person name="Macchietto M.G."/>
            <person name="Kania S.A."/>
            <person name="Gerhold R.W."/>
            <person name="Richards J.E."/>
            <person name="Wolf T.M."/>
        </authorList>
    </citation>
    <scope>NUCLEOTIDE SEQUENCE</scope>
    <source>
        <strain evidence="2">MNPRO001-30</strain>
        <tissue evidence="2">Meninges</tissue>
    </source>
</reference>
<sequence>MENKLDSHARKSVLKPFHKLSFQYFSLLSDAFINVYQIPLYIEIGVTAIIRLMTCLVIITIVTQILASFLLFCRRRDDYIKSSPYNQVRDAKWRLFLLILFQFVVHILTVPYLGEFDSLFAKIKK</sequence>
<keyword evidence="1" id="KW-0812">Transmembrane</keyword>
<accession>A0AAD5QP37</accession>
<feature type="transmembrane region" description="Helical" evidence="1">
    <location>
        <begin position="93"/>
        <end position="114"/>
    </location>
</feature>
<proteinExistence type="predicted"/>
<feature type="transmembrane region" description="Helical" evidence="1">
    <location>
        <begin position="21"/>
        <end position="42"/>
    </location>
</feature>
<keyword evidence="1" id="KW-0472">Membrane</keyword>
<evidence type="ECO:0000313" key="2">
    <source>
        <dbReference type="EMBL" id="KAJ1356454.1"/>
    </source>
</evidence>
<organism evidence="2 3">
    <name type="scientific">Parelaphostrongylus tenuis</name>
    <name type="common">Meningeal worm</name>
    <dbReference type="NCBI Taxonomy" id="148309"/>
    <lineage>
        <taxon>Eukaryota</taxon>
        <taxon>Metazoa</taxon>
        <taxon>Ecdysozoa</taxon>
        <taxon>Nematoda</taxon>
        <taxon>Chromadorea</taxon>
        <taxon>Rhabditida</taxon>
        <taxon>Rhabditina</taxon>
        <taxon>Rhabditomorpha</taxon>
        <taxon>Strongyloidea</taxon>
        <taxon>Metastrongylidae</taxon>
        <taxon>Parelaphostrongylus</taxon>
    </lineage>
</organism>
<keyword evidence="3" id="KW-1185">Reference proteome</keyword>
<comment type="caution">
    <text evidence="2">The sequence shown here is derived from an EMBL/GenBank/DDBJ whole genome shotgun (WGS) entry which is preliminary data.</text>
</comment>
<evidence type="ECO:0000256" key="1">
    <source>
        <dbReference type="SAM" id="Phobius"/>
    </source>
</evidence>
<name>A0AAD5QP37_PARTN</name>
<dbReference type="Proteomes" id="UP001196413">
    <property type="component" value="Unassembled WGS sequence"/>
</dbReference>
<keyword evidence="1" id="KW-1133">Transmembrane helix</keyword>
<dbReference type="AlphaFoldDB" id="A0AAD5QP37"/>
<protein>
    <submittedName>
        <fullName evidence="2">Uncharacterized protein</fullName>
    </submittedName>
</protein>
<feature type="transmembrane region" description="Helical" evidence="1">
    <location>
        <begin position="48"/>
        <end position="72"/>
    </location>
</feature>
<dbReference type="EMBL" id="JAHQIW010002820">
    <property type="protein sequence ID" value="KAJ1356454.1"/>
    <property type="molecule type" value="Genomic_DNA"/>
</dbReference>